<dbReference type="AlphaFoldDB" id="A0A835ZLB0"/>
<gene>
    <name evidence="1" type="ORF">JEQ12_020640</name>
</gene>
<reference evidence="1 2" key="1">
    <citation type="submission" date="2020-12" db="EMBL/GenBank/DDBJ databases">
        <title>De novo assembly of Tibetan sheep genome.</title>
        <authorList>
            <person name="Li X."/>
        </authorList>
    </citation>
    <scope>NUCLEOTIDE SEQUENCE [LARGE SCALE GENOMIC DNA]</scope>
    <source>
        <tissue evidence="1">Heart</tissue>
    </source>
</reference>
<evidence type="ECO:0000313" key="1">
    <source>
        <dbReference type="EMBL" id="KAG5194279.1"/>
    </source>
</evidence>
<dbReference type="Gene3D" id="1.10.287.140">
    <property type="match status" value="1"/>
</dbReference>
<sequence length="119" mass="13574">MEDLVTCIAILKWCLSLQQLFNLLIGTGLEASQFQHKIGSSYLHHKVAANGEDDLIFFNMVEGFFDCSASIVEDKLVEDLKTQETEKQKWNPVHDILCITKPCDHMMSLSFPIWHDDSS</sequence>
<proteinExistence type="predicted"/>
<name>A0A835ZLB0_SHEEP</name>
<evidence type="ECO:0000313" key="2">
    <source>
        <dbReference type="Proteomes" id="UP000664991"/>
    </source>
</evidence>
<accession>A0A835ZLB0</accession>
<organism evidence="1 2">
    <name type="scientific">Ovis aries</name>
    <name type="common">Sheep</name>
    <dbReference type="NCBI Taxonomy" id="9940"/>
    <lineage>
        <taxon>Eukaryota</taxon>
        <taxon>Metazoa</taxon>
        <taxon>Chordata</taxon>
        <taxon>Craniata</taxon>
        <taxon>Vertebrata</taxon>
        <taxon>Euteleostomi</taxon>
        <taxon>Mammalia</taxon>
        <taxon>Eutheria</taxon>
        <taxon>Laurasiatheria</taxon>
        <taxon>Artiodactyla</taxon>
        <taxon>Ruminantia</taxon>
        <taxon>Pecora</taxon>
        <taxon>Bovidae</taxon>
        <taxon>Caprinae</taxon>
        <taxon>Ovis</taxon>
    </lineage>
</organism>
<dbReference type="EMBL" id="JAEMGP010000027">
    <property type="protein sequence ID" value="KAG5194279.1"/>
    <property type="molecule type" value="Genomic_DNA"/>
</dbReference>
<comment type="caution">
    <text evidence="1">The sequence shown here is derived from an EMBL/GenBank/DDBJ whole genome shotgun (WGS) entry which is preliminary data.</text>
</comment>
<protein>
    <submittedName>
        <fullName evidence="1">Uncharacterized protein</fullName>
    </submittedName>
</protein>
<dbReference type="Proteomes" id="UP000664991">
    <property type="component" value="Unassembled WGS sequence"/>
</dbReference>